<keyword evidence="1 4" id="KW-0560">Oxidoreductase</keyword>
<dbReference type="EMBL" id="LZDN01000004">
    <property type="protein sequence ID" value="OBX51750.1"/>
    <property type="molecule type" value="Genomic_DNA"/>
</dbReference>
<feature type="active site" evidence="4">
    <location>
        <position position="10"/>
    </location>
</feature>
<sequence length="172" mass="18971">MQEIILGGGCFWCTQSVFLTVKGIISATSGYAGGQAETADYESVCGGQTGHVEVIKIVYDKQVINLSTILDIFFATHDPTTLNRQGNDVGTQYASVIFYDNETDLAIINDKIAALKADDIPVVTRVEKAPIFYQAEEYHQNFFSKNPTQGYCNLAIPPKLQKLKTEFSAFLK</sequence>
<comment type="similarity">
    <text evidence="4">Belongs to the MsrA Met sulfoxide reductase family.</text>
</comment>
<dbReference type="HAMAP" id="MF_01401">
    <property type="entry name" value="MsrA"/>
    <property type="match status" value="1"/>
</dbReference>
<evidence type="ECO:0000256" key="4">
    <source>
        <dbReference type="HAMAP-Rule" id="MF_01401"/>
    </source>
</evidence>
<dbReference type="InterPro" id="IPR002569">
    <property type="entry name" value="Met_Sox_Rdtase_MsrA_dom"/>
</dbReference>
<dbReference type="AlphaFoldDB" id="A0A1B8PLA2"/>
<dbReference type="GO" id="GO:0033744">
    <property type="term" value="F:L-methionine:thioredoxin-disulfide S-oxidoreductase activity"/>
    <property type="evidence" value="ECO:0007669"/>
    <property type="project" value="RHEA"/>
</dbReference>
<feature type="domain" description="Peptide methionine sulphoxide reductase MsrA" evidence="5">
    <location>
        <begin position="3"/>
        <end position="153"/>
    </location>
</feature>
<dbReference type="SUPFAM" id="SSF55068">
    <property type="entry name" value="Peptide methionine sulfoxide reductase"/>
    <property type="match status" value="1"/>
</dbReference>
<dbReference type="EC" id="1.8.4.11" evidence="4"/>
<dbReference type="RefSeq" id="WP_066892436.1">
    <property type="nucleotide sequence ID" value="NZ_LZDN01000004.1"/>
</dbReference>
<evidence type="ECO:0000313" key="6">
    <source>
        <dbReference type="EMBL" id="OBX51750.1"/>
    </source>
</evidence>
<name>A0A1B8PLA2_MORNO</name>
<dbReference type="Pfam" id="PF01625">
    <property type="entry name" value="PMSR"/>
    <property type="match status" value="1"/>
</dbReference>
<comment type="catalytic activity">
    <reaction evidence="3 4">
        <text>[thioredoxin]-disulfide + L-methionine + H2O = L-methionine (S)-S-oxide + [thioredoxin]-dithiol</text>
        <dbReference type="Rhea" id="RHEA:19993"/>
        <dbReference type="Rhea" id="RHEA-COMP:10698"/>
        <dbReference type="Rhea" id="RHEA-COMP:10700"/>
        <dbReference type="ChEBI" id="CHEBI:15377"/>
        <dbReference type="ChEBI" id="CHEBI:29950"/>
        <dbReference type="ChEBI" id="CHEBI:50058"/>
        <dbReference type="ChEBI" id="CHEBI:57844"/>
        <dbReference type="ChEBI" id="CHEBI:58772"/>
        <dbReference type="EC" id="1.8.4.11"/>
    </reaction>
</comment>
<evidence type="ECO:0000256" key="2">
    <source>
        <dbReference type="ARBA" id="ARBA00047806"/>
    </source>
</evidence>
<gene>
    <name evidence="4" type="primary">msrA</name>
    <name evidence="6" type="ORF">A9Z60_07045</name>
</gene>
<dbReference type="Proteomes" id="UP000092671">
    <property type="component" value="Unassembled WGS sequence"/>
</dbReference>
<dbReference type="GO" id="GO:0008113">
    <property type="term" value="F:peptide-methionine (S)-S-oxide reductase activity"/>
    <property type="evidence" value="ECO:0007669"/>
    <property type="project" value="UniProtKB-UniRule"/>
</dbReference>
<accession>A0A1B8PLA2</accession>
<evidence type="ECO:0000259" key="5">
    <source>
        <dbReference type="Pfam" id="PF01625"/>
    </source>
</evidence>
<comment type="function">
    <text evidence="4">Has an important function as a repair enzyme for proteins that have been inactivated by oxidation. Catalyzes the reversible oxidation-reduction of methionine sulfoxide in proteins to methionine.</text>
</comment>
<evidence type="ECO:0000313" key="7">
    <source>
        <dbReference type="Proteomes" id="UP000092671"/>
    </source>
</evidence>
<reference evidence="6 7" key="1">
    <citation type="submission" date="2016-06" db="EMBL/GenBank/DDBJ databases">
        <title>Draft genome of Moraxella nonliquefaciens CCUG 60284.</title>
        <authorList>
            <person name="Salva-Serra F."/>
            <person name="Engstrom-Jakobsson H."/>
            <person name="Thorell K."/>
            <person name="Gonzales-Siles L."/>
            <person name="Karlsson R."/>
            <person name="Boulund F."/>
            <person name="Engstrand L."/>
            <person name="Kristiansson E."/>
            <person name="Moore E."/>
        </authorList>
    </citation>
    <scope>NUCLEOTIDE SEQUENCE [LARGE SCALE GENOMIC DNA]</scope>
    <source>
        <strain evidence="6 7">CCUG 60284</strain>
    </source>
</reference>
<dbReference type="NCBIfam" id="TIGR00401">
    <property type="entry name" value="msrA"/>
    <property type="match status" value="1"/>
</dbReference>
<dbReference type="OrthoDB" id="4174719at2"/>
<dbReference type="InterPro" id="IPR036509">
    <property type="entry name" value="Met_Sox_Rdtase_MsrA_sf"/>
</dbReference>
<comment type="caution">
    <text evidence="6">The sequence shown here is derived from an EMBL/GenBank/DDBJ whole genome shotgun (WGS) entry which is preliminary data.</text>
</comment>
<organism evidence="6 7">
    <name type="scientific">Moraxella nonliquefaciens</name>
    <dbReference type="NCBI Taxonomy" id="478"/>
    <lineage>
        <taxon>Bacteria</taxon>
        <taxon>Pseudomonadati</taxon>
        <taxon>Pseudomonadota</taxon>
        <taxon>Gammaproteobacteria</taxon>
        <taxon>Moraxellales</taxon>
        <taxon>Moraxellaceae</taxon>
        <taxon>Moraxella</taxon>
    </lineage>
</organism>
<dbReference type="Gene3D" id="3.30.1060.10">
    <property type="entry name" value="Peptide methionine sulphoxide reductase MsrA"/>
    <property type="match status" value="1"/>
</dbReference>
<dbReference type="PANTHER" id="PTHR43774:SF1">
    <property type="entry name" value="PEPTIDE METHIONINE SULFOXIDE REDUCTASE MSRA 2"/>
    <property type="match status" value="1"/>
</dbReference>
<evidence type="ECO:0000256" key="3">
    <source>
        <dbReference type="ARBA" id="ARBA00048782"/>
    </source>
</evidence>
<comment type="catalytic activity">
    <reaction evidence="2 4">
        <text>L-methionyl-[protein] + [thioredoxin]-disulfide + H2O = L-methionyl-(S)-S-oxide-[protein] + [thioredoxin]-dithiol</text>
        <dbReference type="Rhea" id="RHEA:14217"/>
        <dbReference type="Rhea" id="RHEA-COMP:10698"/>
        <dbReference type="Rhea" id="RHEA-COMP:10700"/>
        <dbReference type="Rhea" id="RHEA-COMP:12313"/>
        <dbReference type="Rhea" id="RHEA-COMP:12315"/>
        <dbReference type="ChEBI" id="CHEBI:15377"/>
        <dbReference type="ChEBI" id="CHEBI:16044"/>
        <dbReference type="ChEBI" id="CHEBI:29950"/>
        <dbReference type="ChEBI" id="CHEBI:44120"/>
        <dbReference type="ChEBI" id="CHEBI:50058"/>
        <dbReference type="EC" id="1.8.4.11"/>
    </reaction>
</comment>
<evidence type="ECO:0000256" key="1">
    <source>
        <dbReference type="ARBA" id="ARBA00023002"/>
    </source>
</evidence>
<protein>
    <recommendedName>
        <fullName evidence="4">Peptide methionine sulfoxide reductase MsrA</fullName>
        <shortName evidence="4">Protein-methionine-S-oxide reductase</shortName>
        <ecNumber evidence="4">1.8.4.11</ecNumber>
    </recommendedName>
    <alternativeName>
        <fullName evidence="4">Peptide-methionine (S)-S-oxide reductase</fullName>
        <shortName evidence="4">Peptide Met(O) reductase</shortName>
    </alternativeName>
</protein>
<proteinExistence type="inferred from homology"/>
<dbReference type="PANTHER" id="PTHR43774">
    <property type="entry name" value="PEPTIDE METHIONINE SULFOXIDE REDUCTASE"/>
    <property type="match status" value="1"/>
</dbReference>